<comment type="caution">
    <text evidence="2">The sequence shown here is derived from an EMBL/GenBank/DDBJ whole genome shotgun (WGS) entry which is preliminary data.</text>
</comment>
<organism evidence="2 3">
    <name type="scientific">Pegethrix bostrychoides GSE-TBD4-15B</name>
    <dbReference type="NCBI Taxonomy" id="2839662"/>
    <lineage>
        <taxon>Bacteria</taxon>
        <taxon>Bacillati</taxon>
        <taxon>Cyanobacteriota</taxon>
        <taxon>Cyanophyceae</taxon>
        <taxon>Oculatellales</taxon>
        <taxon>Oculatellaceae</taxon>
        <taxon>Pegethrix</taxon>
    </lineage>
</organism>
<reference evidence="2" key="2">
    <citation type="journal article" date="2022" name="Microbiol. Resour. Announc.">
        <title>Metagenome Sequencing to Explore Phylogenomics of Terrestrial Cyanobacteria.</title>
        <authorList>
            <person name="Ward R.D."/>
            <person name="Stajich J.E."/>
            <person name="Johansen J.R."/>
            <person name="Huntemann M."/>
            <person name="Clum A."/>
            <person name="Foster B."/>
            <person name="Foster B."/>
            <person name="Roux S."/>
            <person name="Palaniappan K."/>
            <person name="Varghese N."/>
            <person name="Mukherjee S."/>
            <person name="Reddy T.B.K."/>
            <person name="Daum C."/>
            <person name="Copeland A."/>
            <person name="Chen I.A."/>
            <person name="Ivanova N.N."/>
            <person name="Kyrpides N.C."/>
            <person name="Shapiro N."/>
            <person name="Eloe-Fadrosh E.A."/>
            <person name="Pietrasiak N."/>
        </authorList>
    </citation>
    <scope>NUCLEOTIDE SEQUENCE</scope>
    <source>
        <strain evidence="2">GSE-TBD4-15B</strain>
    </source>
</reference>
<gene>
    <name evidence="2" type="ORF">KME07_21710</name>
</gene>
<accession>A0A951PEB2</accession>
<name>A0A951PEB2_9CYAN</name>
<dbReference type="PANTHER" id="PTHR33926">
    <property type="entry name" value="PROTEIN TIC 22, CHLOROPLASTIC"/>
    <property type="match status" value="1"/>
</dbReference>
<dbReference type="PANTHER" id="PTHR33926:SF4">
    <property type="entry name" value="PROTEIN TIC 22, CHLOROPLASTIC"/>
    <property type="match status" value="1"/>
</dbReference>
<evidence type="ECO:0000313" key="3">
    <source>
        <dbReference type="Proteomes" id="UP000707356"/>
    </source>
</evidence>
<dbReference type="Proteomes" id="UP000707356">
    <property type="component" value="Unassembled WGS sequence"/>
</dbReference>
<dbReference type="AlphaFoldDB" id="A0A951PEB2"/>
<feature type="compositionally biased region" description="Low complexity" evidence="1">
    <location>
        <begin position="260"/>
        <end position="274"/>
    </location>
</feature>
<evidence type="ECO:0008006" key="4">
    <source>
        <dbReference type="Google" id="ProtNLM"/>
    </source>
</evidence>
<evidence type="ECO:0000313" key="2">
    <source>
        <dbReference type="EMBL" id="MBW4468051.1"/>
    </source>
</evidence>
<dbReference type="Gene3D" id="3.40.1350.100">
    <property type="match status" value="2"/>
</dbReference>
<feature type="region of interest" description="Disordered" evidence="1">
    <location>
        <begin position="247"/>
        <end position="274"/>
    </location>
</feature>
<dbReference type="GO" id="GO:0015031">
    <property type="term" value="P:protein transport"/>
    <property type="evidence" value="ECO:0007669"/>
    <property type="project" value="InterPro"/>
</dbReference>
<dbReference type="InterPro" id="IPR007378">
    <property type="entry name" value="Tic22-like"/>
</dbReference>
<proteinExistence type="predicted"/>
<sequence length="274" mass="29823">MKSFLKWSLKQGQKLTLVSSLVLGSLLVGSLQAWALPNEQVIERLRTVPVFTLANGEGAPLLAIPTQGESRTPIASVFISREDAQQFLDELKTREPETAEGIEVVPVPLAKIYEYEMAQQDKAADEQVRFAFLPDAEQVAAAQTLIQRQGGQSEFEGVPLFVAKESGENGGYLTIEQESGQVIPMFFEQSELEALLARLREVQPDMASGVQIEVVNLEGVIQTLQSSDNEELNRIVLVPSQESREFIRSLPGQGAGAGQPGQPAQPATPASPQR</sequence>
<dbReference type="Pfam" id="PF04278">
    <property type="entry name" value="Tic22"/>
    <property type="match status" value="1"/>
</dbReference>
<reference evidence="2" key="1">
    <citation type="submission" date="2021-05" db="EMBL/GenBank/DDBJ databases">
        <authorList>
            <person name="Pietrasiak N."/>
            <person name="Ward R."/>
            <person name="Stajich J.E."/>
            <person name="Kurbessoian T."/>
        </authorList>
    </citation>
    <scope>NUCLEOTIDE SEQUENCE</scope>
    <source>
        <strain evidence="2">GSE-TBD4-15B</strain>
    </source>
</reference>
<protein>
    <recommendedName>
        <fullName evidence="4">Tic22-like protein</fullName>
    </recommendedName>
</protein>
<evidence type="ECO:0000256" key="1">
    <source>
        <dbReference type="SAM" id="MobiDB-lite"/>
    </source>
</evidence>
<dbReference type="EMBL" id="JAHHHV010000083">
    <property type="protein sequence ID" value="MBW4468051.1"/>
    <property type="molecule type" value="Genomic_DNA"/>
</dbReference>